<keyword evidence="2" id="KW-1185">Reference proteome</keyword>
<sequence>MHEPVSPRFMKPARPPASVVHRLPLAGARRAVAWLSLGALALLAACTRTSEPANPAAASAPAPAAATQASLIWADASLKPMLMRVLADFQRRHAQPVTVHYGDSGQLRQALNSTAGSAVQLYVGLAVPPSDNDVLVVHPGDVLPQTLGVGDAWGRTQWLWRDQLCTLSRLPVVPATAMGQWQRKGVVLAGDLQGHAPTEPLARVLVQAEGLQPGLRETLQGKLRQWRAQNPGQDSAVAAVQANQAHMAIAPCAQGRALGELPAGLQLAAMTPALNVSLDYGMAVRHNASATARQLADHLQSEATATTSRQLGMTAAPQP</sequence>
<dbReference type="Proteomes" id="UP000196138">
    <property type="component" value="Chromosome"/>
</dbReference>
<proteinExistence type="predicted"/>
<dbReference type="SUPFAM" id="SSF53850">
    <property type="entry name" value="Periplasmic binding protein-like II"/>
    <property type="match status" value="1"/>
</dbReference>
<gene>
    <name evidence="1" type="ORF">CCO03_12405</name>
</gene>
<dbReference type="Pfam" id="PF13531">
    <property type="entry name" value="SBP_bac_11"/>
    <property type="match status" value="1"/>
</dbReference>
<evidence type="ECO:0000313" key="2">
    <source>
        <dbReference type="Proteomes" id="UP000196138"/>
    </source>
</evidence>
<organism evidence="1 2">
    <name type="scientific">Comamonas serinivorans</name>
    <dbReference type="NCBI Taxonomy" id="1082851"/>
    <lineage>
        <taxon>Bacteria</taxon>
        <taxon>Pseudomonadati</taxon>
        <taxon>Pseudomonadota</taxon>
        <taxon>Betaproteobacteria</taxon>
        <taxon>Burkholderiales</taxon>
        <taxon>Comamonadaceae</taxon>
        <taxon>Comamonas</taxon>
    </lineage>
</organism>
<accession>A0A1Y0EQ53</accession>
<dbReference type="EMBL" id="CP021455">
    <property type="protein sequence ID" value="ARU05382.1"/>
    <property type="molecule type" value="Genomic_DNA"/>
</dbReference>
<dbReference type="KEGG" id="cser:CCO03_12405"/>
<protein>
    <recommendedName>
        <fullName evidence="3">Molybdate ABC transporter substrate-binding protein</fullName>
    </recommendedName>
</protein>
<dbReference type="Gene3D" id="3.40.190.10">
    <property type="entry name" value="Periplasmic binding protein-like II"/>
    <property type="match status" value="1"/>
</dbReference>
<evidence type="ECO:0008006" key="3">
    <source>
        <dbReference type="Google" id="ProtNLM"/>
    </source>
</evidence>
<name>A0A1Y0EQ53_9BURK</name>
<reference evidence="1 2" key="1">
    <citation type="submission" date="2017-05" db="EMBL/GenBank/DDBJ databases">
        <authorList>
            <person name="Song R."/>
            <person name="Chenine A.L."/>
            <person name="Ruprecht R.M."/>
        </authorList>
    </citation>
    <scope>NUCLEOTIDE SEQUENCE [LARGE SCALE GENOMIC DNA]</scope>
    <source>
        <strain evidence="1 2">DSM 26136</strain>
    </source>
</reference>
<dbReference type="AlphaFoldDB" id="A0A1Y0EQ53"/>
<evidence type="ECO:0000313" key="1">
    <source>
        <dbReference type="EMBL" id="ARU05382.1"/>
    </source>
</evidence>